<evidence type="ECO:0000313" key="1">
    <source>
        <dbReference type="EMBL" id="KAH7912426.1"/>
    </source>
</evidence>
<gene>
    <name evidence="1" type="ORF">BJ138DRAFT_1112379</name>
</gene>
<evidence type="ECO:0000313" key="2">
    <source>
        <dbReference type="Proteomes" id="UP000790377"/>
    </source>
</evidence>
<reference evidence="1" key="1">
    <citation type="journal article" date="2021" name="New Phytol.">
        <title>Evolutionary innovations through gain and loss of genes in the ectomycorrhizal Boletales.</title>
        <authorList>
            <person name="Wu G."/>
            <person name="Miyauchi S."/>
            <person name="Morin E."/>
            <person name="Kuo A."/>
            <person name="Drula E."/>
            <person name="Varga T."/>
            <person name="Kohler A."/>
            <person name="Feng B."/>
            <person name="Cao Y."/>
            <person name="Lipzen A."/>
            <person name="Daum C."/>
            <person name="Hundley H."/>
            <person name="Pangilinan J."/>
            <person name="Johnson J."/>
            <person name="Barry K."/>
            <person name="LaButti K."/>
            <person name="Ng V."/>
            <person name="Ahrendt S."/>
            <person name="Min B."/>
            <person name="Choi I.G."/>
            <person name="Park H."/>
            <person name="Plett J.M."/>
            <person name="Magnuson J."/>
            <person name="Spatafora J.W."/>
            <person name="Nagy L.G."/>
            <person name="Henrissat B."/>
            <person name="Grigoriev I.V."/>
            <person name="Yang Z.L."/>
            <person name="Xu J."/>
            <person name="Martin F.M."/>
        </authorList>
    </citation>
    <scope>NUCLEOTIDE SEQUENCE</scope>
    <source>
        <strain evidence="1">ATCC 28755</strain>
    </source>
</reference>
<protein>
    <submittedName>
        <fullName evidence="1">Uncharacterized protein</fullName>
    </submittedName>
</protein>
<sequence length="583" mass="64590">MPMAAHTIQEAAPPSVPEALARAQEQIDKKIASLSKQIVELRSQRNVFTCVSSLPAELLAKIFMDYAHQAYKGRRGTYSYDCESLMWIRVTHVCRHWRQVALAFPALWTHLVLESPFWTEQMLSRSKMAPLVIDVDLSYPALQLVGTVGKALKHISRIRELRLVAIRSATGETMASLTTPAPLLESLTLSATLGRVASYTTTCIPANLFSGQTPNLRRVTLNECETPWPSSLLTNLTHFDIRHLSPPFRPSLPQLVASLKRTPVLRRCALKDVLPFSREMSLYLGGTLLECVQVLAYLNYPKNAVLKLGCLATPANGLDFSPLLPFISHVGCGNIDDSSPPSSCATFQTMYIGSQSLASYGALTHGAFMCCGVLDPLCSFIPAEVIMMDDFGNHSFQFALSASWSTHSDKPITTICSVLSLPNIHNLTIYGLEDLSEEFWLKSFRNAQNLKKITLSACSVEGFVKALAAHAPNGYRPGDDALFFPSLDLITLEHVVFDEAADIGGPRGVTPIDLHDALIVRANQGVEIERLVVQQCRNLFSDEASSLEEVVVDFVWDHIEQWDTADDESEYDDEGEDYHEDYH</sequence>
<dbReference type="EMBL" id="MU267652">
    <property type="protein sequence ID" value="KAH7912426.1"/>
    <property type="molecule type" value="Genomic_DNA"/>
</dbReference>
<name>A0ACB8AFT4_9AGAM</name>
<comment type="caution">
    <text evidence="1">The sequence shown here is derived from an EMBL/GenBank/DDBJ whole genome shotgun (WGS) entry which is preliminary data.</text>
</comment>
<proteinExistence type="predicted"/>
<organism evidence="1 2">
    <name type="scientific">Hygrophoropsis aurantiaca</name>
    <dbReference type="NCBI Taxonomy" id="72124"/>
    <lineage>
        <taxon>Eukaryota</taxon>
        <taxon>Fungi</taxon>
        <taxon>Dikarya</taxon>
        <taxon>Basidiomycota</taxon>
        <taxon>Agaricomycotina</taxon>
        <taxon>Agaricomycetes</taxon>
        <taxon>Agaricomycetidae</taxon>
        <taxon>Boletales</taxon>
        <taxon>Coniophorineae</taxon>
        <taxon>Hygrophoropsidaceae</taxon>
        <taxon>Hygrophoropsis</taxon>
    </lineage>
</organism>
<accession>A0ACB8AFT4</accession>
<dbReference type="Proteomes" id="UP000790377">
    <property type="component" value="Unassembled WGS sequence"/>
</dbReference>
<keyword evidence="2" id="KW-1185">Reference proteome</keyword>